<comment type="caution">
    <text evidence="2">The sequence shown here is derived from an EMBL/GenBank/DDBJ whole genome shotgun (WGS) entry which is preliminary data.</text>
</comment>
<evidence type="ECO:0000256" key="1">
    <source>
        <dbReference type="SAM" id="MobiDB-lite"/>
    </source>
</evidence>
<reference evidence="2" key="1">
    <citation type="submission" date="2023-06" db="EMBL/GenBank/DDBJ databases">
        <title>Survivors Of The Sea: Transcriptome response of Skeletonema marinoi to long-term dormancy.</title>
        <authorList>
            <person name="Pinder M.I.M."/>
            <person name="Kourtchenko O."/>
            <person name="Robertson E.K."/>
            <person name="Larsson T."/>
            <person name="Maumus F."/>
            <person name="Osuna-Cruz C.M."/>
            <person name="Vancaester E."/>
            <person name="Stenow R."/>
            <person name="Vandepoele K."/>
            <person name="Ploug H."/>
            <person name="Bruchert V."/>
            <person name="Godhe A."/>
            <person name="Topel M."/>
        </authorList>
    </citation>
    <scope>NUCLEOTIDE SEQUENCE</scope>
    <source>
        <strain evidence="2">R05AC</strain>
    </source>
</reference>
<dbReference type="Proteomes" id="UP001224775">
    <property type="component" value="Unassembled WGS sequence"/>
</dbReference>
<feature type="region of interest" description="Disordered" evidence="1">
    <location>
        <begin position="46"/>
        <end position="174"/>
    </location>
</feature>
<evidence type="ECO:0000313" key="3">
    <source>
        <dbReference type="Proteomes" id="UP001224775"/>
    </source>
</evidence>
<dbReference type="EMBL" id="JATAAI010000042">
    <property type="protein sequence ID" value="KAK1734037.1"/>
    <property type="molecule type" value="Genomic_DNA"/>
</dbReference>
<feature type="compositionally biased region" description="Basic and acidic residues" evidence="1">
    <location>
        <begin position="121"/>
        <end position="137"/>
    </location>
</feature>
<feature type="compositionally biased region" description="Polar residues" evidence="1">
    <location>
        <begin position="165"/>
        <end position="174"/>
    </location>
</feature>
<keyword evidence="3" id="KW-1185">Reference proteome</keyword>
<accession>A0AAD9D505</accession>
<feature type="compositionally biased region" description="Basic residues" evidence="1">
    <location>
        <begin position="106"/>
        <end position="120"/>
    </location>
</feature>
<feature type="compositionally biased region" description="Basic and acidic residues" evidence="1">
    <location>
        <begin position="46"/>
        <end position="105"/>
    </location>
</feature>
<gene>
    <name evidence="2" type="ORF">QTG54_015295</name>
</gene>
<proteinExistence type="predicted"/>
<organism evidence="2 3">
    <name type="scientific">Skeletonema marinoi</name>
    <dbReference type="NCBI Taxonomy" id="267567"/>
    <lineage>
        <taxon>Eukaryota</taxon>
        <taxon>Sar</taxon>
        <taxon>Stramenopiles</taxon>
        <taxon>Ochrophyta</taxon>
        <taxon>Bacillariophyta</taxon>
        <taxon>Coscinodiscophyceae</taxon>
        <taxon>Thalassiosirophycidae</taxon>
        <taxon>Thalassiosirales</taxon>
        <taxon>Skeletonemataceae</taxon>
        <taxon>Skeletonema</taxon>
        <taxon>Skeletonema marinoi-dohrnii complex</taxon>
    </lineage>
</organism>
<dbReference type="AlphaFoldDB" id="A0AAD9D505"/>
<sequence length="174" mass="20100">MSALSDNVKAVISRLSVQDQVVIRSYIAGMRDELKELKVKLEHADDDDPHAHYHGHEKCTADHGHQDHEHKEDHHSHEHHGEKKCTEDHSHDHKHDDHKCDGGHAHEHKHSSHDHTHNHHKKEEHDHHEHAHKHHEEKEDEDMPAWKKQAIDADPNAAPFGGSWNVESSMDATK</sequence>
<protein>
    <submittedName>
        <fullName evidence="2">Uncharacterized protein</fullName>
    </submittedName>
</protein>
<name>A0AAD9D505_9STRA</name>
<evidence type="ECO:0000313" key="2">
    <source>
        <dbReference type="EMBL" id="KAK1734037.1"/>
    </source>
</evidence>